<dbReference type="EMBL" id="WWVW01000016">
    <property type="protein sequence ID" value="MZL77633.1"/>
    <property type="molecule type" value="Genomic_DNA"/>
</dbReference>
<dbReference type="InterPro" id="IPR013780">
    <property type="entry name" value="Glyco_hydro_b"/>
</dbReference>
<reference evidence="3 4" key="1">
    <citation type="journal article" date="2019" name="Nat. Med.">
        <title>A library of human gut bacterial isolates paired with longitudinal multiomics data enables mechanistic microbiome research.</title>
        <authorList>
            <person name="Poyet M."/>
            <person name="Groussin M."/>
            <person name="Gibbons S.M."/>
            <person name="Avila-Pacheco J."/>
            <person name="Jiang X."/>
            <person name="Kearney S.M."/>
            <person name="Perrotta A.R."/>
            <person name="Berdy B."/>
            <person name="Zhao S."/>
            <person name="Lieberman T.D."/>
            <person name="Swanson P.K."/>
            <person name="Smith M."/>
            <person name="Roesemann S."/>
            <person name="Alexander J.E."/>
            <person name="Rich S.A."/>
            <person name="Livny J."/>
            <person name="Vlamakis H."/>
            <person name="Clish C."/>
            <person name="Bullock K."/>
            <person name="Deik A."/>
            <person name="Scott J."/>
            <person name="Pierce K.A."/>
            <person name="Xavier R.J."/>
            <person name="Alm E.J."/>
        </authorList>
    </citation>
    <scope>NUCLEOTIDE SEQUENCE [LARGE SCALE GENOMIC DNA]</scope>
    <source>
        <strain evidence="3 4">BIOML-A1</strain>
    </source>
</reference>
<accession>A0ABW9X3U0</accession>
<dbReference type="Proteomes" id="UP000452293">
    <property type="component" value="Unassembled WGS sequence"/>
</dbReference>
<evidence type="ECO:0008006" key="5">
    <source>
        <dbReference type="Google" id="ProtNLM"/>
    </source>
</evidence>
<proteinExistence type="predicted"/>
<dbReference type="Pfam" id="PF08532">
    <property type="entry name" value="Glyco_hydro_42M"/>
    <property type="match status" value="1"/>
</dbReference>
<dbReference type="PANTHER" id="PTHR36447:SF1">
    <property type="entry name" value="BETA-GALACTOSIDASE GANA"/>
    <property type="match status" value="1"/>
</dbReference>
<feature type="domain" description="Beta-galactosidase C-terminal" evidence="2">
    <location>
        <begin position="80"/>
        <end position="128"/>
    </location>
</feature>
<dbReference type="Gene3D" id="2.60.40.1180">
    <property type="entry name" value="Golgi alpha-mannosidase II"/>
    <property type="match status" value="1"/>
</dbReference>
<comment type="caution">
    <text evidence="3">The sequence shown here is derived from an EMBL/GenBank/DDBJ whole genome shotgun (WGS) entry which is preliminary data.</text>
</comment>
<dbReference type="RefSeq" id="WP_044960345.1">
    <property type="nucleotide sequence ID" value="NZ_CP085976.1"/>
</dbReference>
<feature type="domain" description="Beta-galactosidase trimerisation" evidence="1">
    <location>
        <begin position="2"/>
        <end position="61"/>
    </location>
</feature>
<dbReference type="InterPro" id="IPR029062">
    <property type="entry name" value="Class_I_gatase-like"/>
</dbReference>
<dbReference type="Gene3D" id="3.40.50.880">
    <property type="match status" value="1"/>
</dbReference>
<evidence type="ECO:0000259" key="2">
    <source>
        <dbReference type="Pfam" id="PF08533"/>
    </source>
</evidence>
<organism evidence="3 4">
    <name type="scientific">Blautia massiliensis</name>
    <name type="common">ex Durand et al. 2017</name>
    <dbReference type="NCBI Taxonomy" id="1737424"/>
    <lineage>
        <taxon>Bacteria</taxon>
        <taxon>Bacillati</taxon>
        <taxon>Bacillota</taxon>
        <taxon>Clostridia</taxon>
        <taxon>Lachnospirales</taxon>
        <taxon>Lachnospiraceae</taxon>
        <taxon>Blautia</taxon>
    </lineage>
</organism>
<dbReference type="SUPFAM" id="SSF52317">
    <property type="entry name" value="Class I glutamine amidotransferase-like"/>
    <property type="match status" value="1"/>
</dbReference>
<evidence type="ECO:0000313" key="3">
    <source>
        <dbReference type="EMBL" id="MZL77633.1"/>
    </source>
</evidence>
<name>A0ABW9X3U0_9FIRM</name>
<dbReference type="InterPro" id="IPR003476">
    <property type="entry name" value="Glyco_hydro_42"/>
</dbReference>
<dbReference type="InterPro" id="IPR013739">
    <property type="entry name" value="Beta_galactosidase_C"/>
</dbReference>
<keyword evidence="4" id="KW-1185">Reference proteome</keyword>
<sequence>MELLKPEGAEVLAEYEHYNWKGYAAITRNQYGKGMAYYLGCMTDNATLQNVIKAALGDAGVKLSGYGYPVIVREGTNDLGKTVWYFLNYSAKEQSVAYKYSDGEDVLTGETIKAESQLIIPAWDVWIVEV</sequence>
<evidence type="ECO:0000259" key="1">
    <source>
        <dbReference type="Pfam" id="PF08532"/>
    </source>
</evidence>
<protein>
    <recommendedName>
        <fullName evidence="5">Beta-galactosidase C-terminal domain-containing protein</fullName>
    </recommendedName>
</protein>
<dbReference type="PANTHER" id="PTHR36447">
    <property type="entry name" value="BETA-GALACTOSIDASE GANA"/>
    <property type="match status" value="1"/>
</dbReference>
<dbReference type="Pfam" id="PF08533">
    <property type="entry name" value="Glyco_hydro_42C"/>
    <property type="match status" value="1"/>
</dbReference>
<dbReference type="InterPro" id="IPR013738">
    <property type="entry name" value="Beta_galactosidase_Trimer"/>
</dbReference>
<gene>
    <name evidence="3" type="ORF">GT718_09710</name>
</gene>
<evidence type="ECO:0000313" key="4">
    <source>
        <dbReference type="Proteomes" id="UP000452293"/>
    </source>
</evidence>